<evidence type="ECO:0000313" key="1">
    <source>
        <dbReference type="EMBL" id="VUZ57276.1"/>
    </source>
</evidence>
<dbReference type="InterPro" id="IPR036397">
    <property type="entry name" value="RNaseH_sf"/>
</dbReference>
<accession>A0A564ZCU9</accession>
<protein>
    <recommendedName>
        <fullName evidence="3">Integrase catalytic domain-containing protein</fullName>
    </recommendedName>
</protein>
<name>A0A564ZCU9_HYMDI</name>
<dbReference type="GO" id="GO:0003676">
    <property type="term" value="F:nucleic acid binding"/>
    <property type="evidence" value="ECO:0007669"/>
    <property type="project" value="InterPro"/>
</dbReference>
<sequence length="77" mass="8335">MCSQTKAPLSHIDLSLAGHIQGISNLILIDSYSGWLHVISIKSATTSTIINSLPQKFAIHGMPKVTMLRDVIQFSSA</sequence>
<gene>
    <name evidence="1" type="ORF">WMSIL1_LOCUS14710</name>
</gene>
<proteinExistence type="predicted"/>
<dbReference type="EMBL" id="CABIJS010000714">
    <property type="protein sequence ID" value="VUZ57276.1"/>
    <property type="molecule type" value="Genomic_DNA"/>
</dbReference>
<dbReference type="Gene3D" id="3.30.420.10">
    <property type="entry name" value="Ribonuclease H-like superfamily/Ribonuclease H"/>
    <property type="match status" value="1"/>
</dbReference>
<keyword evidence="2" id="KW-1185">Reference proteome</keyword>
<dbReference type="AlphaFoldDB" id="A0A564ZCU9"/>
<dbReference type="Proteomes" id="UP000321570">
    <property type="component" value="Unassembled WGS sequence"/>
</dbReference>
<evidence type="ECO:0000313" key="2">
    <source>
        <dbReference type="Proteomes" id="UP000321570"/>
    </source>
</evidence>
<organism evidence="1 2">
    <name type="scientific">Hymenolepis diminuta</name>
    <name type="common">Rat tapeworm</name>
    <dbReference type="NCBI Taxonomy" id="6216"/>
    <lineage>
        <taxon>Eukaryota</taxon>
        <taxon>Metazoa</taxon>
        <taxon>Spiralia</taxon>
        <taxon>Lophotrochozoa</taxon>
        <taxon>Platyhelminthes</taxon>
        <taxon>Cestoda</taxon>
        <taxon>Eucestoda</taxon>
        <taxon>Cyclophyllidea</taxon>
        <taxon>Hymenolepididae</taxon>
        <taxon>Hymenolepis</taxon>
    </lineage>
</organism>
<evidence type="ECO:0008006" key="3">
    <source>
        <dbReference type="Google" id="ProtNLM"/>
    </source>
</evidence>
<reference evidence="1 2" key="1">
    <citation type="submission" date="2019-07" db="EMBL/GenBank/DDBJ databases">
        <authorList>
            <person name="Jastrzebski P J."/>
            <person name="Paukszto L."/>
            <person name="Jastrzebski P J."/>
        </authorList>
    </citation>
    <scope>NUCLEOTIDE SEQUENCE [LARGE SCALE GENOMIC DNA]</scope>
    <source>
        <strain evidence="1 2">WMS-il1</strain>
    </source>
</reference>